<reference evidence="2 4" key="2">
    <citation type="submission" date="2016-10" db="EMBL/GenBank/DDBJ databases">
        <authorList>
            <person name="de Groot N.N."/>
        </authorList>
    </citation>
    <scope>NUCLEOTIDE SEQUENCE [LARGE SCALE GENOMIC DNA]</scope>
    <source>
        <strain evidence="2 4">CGMCC 1.10239</strain>
    </source>
</reference>
<evidence type="ECO:0000313" key="1">
    <source>
        <dbReference type="EMBL" id="KWX78466.1"/>
    </source>
</evidence>
<dbReference type="Proteomes" id="UP000070252">
    <property type="component" value="Unassembled WGS sequence"/>
</dbReference>
<dbReference type="InterPro" id="IPR024524">
    <property type="entry name" value="DUF3800"/>
</dbReference>
<sequence>MSFHLYFDEANKIDQPNKAFSYYGAYGGMDTTMDQTTRTVKEICTALHTQSELHFREYNHDQYIKKYFKILNYVISQDVNINIIIVNNENAYSIAKEMNLSMLELRKLFYIKIPERLFYGVTRHLNLPSNVEVNIRVDRSDEYSALRLYSKIKEQMNAHSVYRNKRYTIRSVRSLHSHESIPLQIIDTFMGIVVYLMEKGYTENSDASLIKSDLIYRFLLEGLNIERFQKQIKLFQWDGSDVLSELPISNYISRFIVYKSQYDTKEMTKLNSILLEHPHKPTRDYRELMGYPNTRLRMMLGYKDELEGRGRNYFLLL</sequence>
<dbReference type="EMBL" id="LIPY01000094">
    <property type="protein sequence ID" value="KWX78466.1"/>
    <property type="molecule type" value="Genomic_DNA"/>
</dbReference>
<keyword evidence="3" id="KW-1185">Reference proteome</keyword>
<evidence type="ECO:0000313" key="3">
    <source>
        <dbReference type="Proteomes" id="UP000070252"/>
    </source>
</evidence>
<protein>
    <recommendedName>
        <fullName evidence="5">DUF3800 domain-containing protein</fullName>
    </recommendedName>
</protein>
<gene>
    <name evidence="1" type="ORF">AML91_05005</name>
    <name evidence="2" type="ORF">SAMN05216191_102310</name>
</gene>
<proteinExistence type="predicted"/>
<organism evidence="2 4">
    <name type="scientific">Paenibacillus jilunlii</name>
    <dbReference type="NCBI Taxonomy" id="682956"/>
    <lineage>
        <taxon>Bacteria</taxon>
        <taxon>Bacillati</taxon>
        <taxon>Bacillota</taxon>
        <taxon>Bacilli</taxon>
        <taxon>Bacillales</taxon>
        <taxon>Paenibacillaceae</taxon>
        <taxon>Paenibacillus</taxon>
    </lineage>
</organism>
<evidence type="ECO:0000313" key="2">
    <source>
        <dbReference type="EMBL" id="SDL31998.1"/>
    </source>
</evidence>
<evidence type="ECO:0008006" key="5">
    <source>
        <dbReference type="Google" id="ProtNLM"/>
    </source>
</evidence>
<dbReference type="EMBL" id="FNGM01000002">
    <property type="protein sequence ID" value="SDL31998.1"/>
    <property type="molecule type" value="Genomic_DNA"/>
</dbReference>
<dbReference type="Proteomes" id="UP000182783">
    <property type="component" value="Unassembled WGS sequence"/>
</dbReference>
<dbReference type="AlphaFoldDB" id="A0A1G9J3A6"/>
<dbReference type="RefSeq" id="WP_062520646.1">
    <property type="nucleotide sequence ID" value="NZ_CP048429.1"/>
</dbReference>
<evidence type="ECO:0000313" key="4">
    <source>
        <dbReference type="Proteomes" id="UP000182783"/>
    </source>
</evidence>
<accession>A0A1G9J3A6</accession>
<dbReference type="Pfam" id="PF12686">
    <property type="entry name" value="DUF3800"/>
    <property type="match status" value="1"/>
</dbReference>
<name>A0A1G9J3A6_9BACL</name>
<dbReference type="OrthoDB" id="2567918at2"/>
<reference evidence="1 3" key="1">
    <citation type="submission" date="2015-08" db="EMBL/GenBank/DDBJ databases">
        <title>Genome of Paenibacillus jilunlii.</title>
        <authorList>
            <person name="Sant'Anna F.H."/>
            <person name="Ambrosini A."/>
            <person name="Souza R."/>
            <person name="Bach E."/>
            <person name="Fernandes G."/>
            <person name="Balsanelli E."/>
            <person name="Baura V.A."/>
            <person name="Pedrosa F.O."/>
            <person name="Souza E.M."/>
            <person name="Passaglia L."/>
        </authorList>
    </citation>
    <scope>NUCLEOTIDE SEQUENCE [LARGE SCALE GENOMIC DNA]</scope>
    <source>
        <strain evidence="1 3">DSM 23019</strain>
    </source>
</reference>